<name>A0A5C6D7F7_9BACT</name>
<evidence type="ECO:0000313" key="2">
    <source>
        <dbReference type="Proteomes" id="UP000319143"/>
    </source>
</evidence>
<dbReference type="EMBL" id="SJPV01000014">
    <property type="protein sequence ID" value="TWU31985.1"/>
    <property type="molecule type" value="Genomic_DNA"/>
</dbReference>
<dbReference type="AlphaFoldDB" id="A0A5C6D7F7"/>
<evidence type="ECO:0000313" key="1">
    <source>
        <dbReference type="EMBL" id="TWU31985.1"/>
    </source>
</evidence>
<sequence>MVQSVHVDIHSYCTAQTLLLFFLYPLVFAAGMPLQQGIHVWCQTTLH</sequence>
<accession>A0A5C6D7F7</accession>
<gene>
    <name evidence="1" type="ORF">Poly41_58730</name>
</gene>
<organism evidence="1 2">
    <name type="scientific">Novipirellula artificiosorum</name>
    <dbReference type="NCBI Taxonomy" id="2528016"/>
    <lineage>
        <taxon>Bacteria</taxon>
        <taxon>Pseudomonadati</taxon>
        <taxon>Planctomycetota</taxon>
        <taxon>Planctomycetia</taxon>
        <taxon>Pirellulales</taxon>
        <taxon>Pirellulaceae</taxon>
        <taxon>Novipirellula</taxon>
    </lineage>
</organism>
<keyword evidence="2" id="KW-1185">Reference proteome</keyword>
<protein>
    <submittedName>
        <fullName evidence="1">Uncharacterized protein</fullName>
    </submittedName>
</protein>
<proteinExistence type="predicted"/>
<dbReference type="Proteomes" id="UP000319143">
    <property type="component" value="Unassembled WGS sequence"/>
</dbReference>
<comment type="caution">
    <text evidence="1">The sequence shown here is derived from an EMBL/GenBank/DDBJ whole genome shotgun (WGS) entry which is preliminary data.</text>
</comment>
<reference evidence="1 2" key="1">
    <citation type="submission" date="2019-02" db="EMBL/GenBank/DDBJ databases">
        <title>Deep-cultivation of Planctomycetes and their phenomic and genomic characterization uncovers novel biology.</title>
        <authorList>
            <person name="Wiegand S."/>
            <person name="Jogler M."/>
            <person name="Boedeker C."/>
            <person name="Pinto D."/>
            <person name="Vollmers J."/>
            <person name="Rivas-Marin E."/>
            <person name="Kohn T."/>
            <person name="Peeters S.H."/>
            <person name="Heuer A."/>
            <person name="Rast P."/>
            <person name="Oberbeckmann S."/>
            <person name="Bunk B."/>
            <person name="Jeske O."/>
            <person name="Meyerdierks A."/>
            <person name="Storesund J.E."/>
            <person name="Kallscheuer N."/>
            <person name="Luecker S."/>
            <person name="Lage O.M."/>
            <person name="Pohl T."/>
            <person name="Merkel B.J."/>
            <person name="Hornburger P."/>
            <person name="Mueller R.-W."/>
            <person name="Bruemmer F."/>
            <person name="Labrenz M."/>
            <person name="Spormann A.M."/>
            <person name="Op Den Camp H."/>
            <person name="Overmann J."/>
            <person name="Amann R."/>
            <person name="Jetten M.S.M."/>
            <person name="Mascher T."/>
            <person name="Medema M.H."/>
            <person name="Devos D.P."/>
            <person name="Kaster A.-K."/>
            <person name="Ovreas L."/>
            <person name="Rohde M."/>
            <person name="Galperin M.Y."/>
            <person name="Jogler C."/>
        </authorList>
    </citation>
    <scope>NUCLEOTIDE SEQUENCE [LARGE SCALE GENOMIC DNA]</scope>
    <source>
        <strain evidence="1 2">Poly41</strain>
    </source>
</reference>